<feature type="compositionally biased region" description="Basic and acidic residues" evidence="1">
    <location>
        <begin position="99"/>
        <end position="118"/>
    </location>
</feature>
<feature type="transmembrane region" description="Helical" evidence="2">
    <location>
        <begin position="6"/>
        <end position="22"/>
    </location>
</feature>
<accession>A0A2Z6I902</accession>
<gene>
    <name evidence="3" type="ORF">SUTMEG_07800</name>
</gene>
<dbReference type="EMBL" id="AP018786">
    <property type="protein sequence ID" value="BBF22889.1"/>
    <property type="molecule type" value="Genomic_DNA"/>
</dbReference>
<evidence type="ECO:0008006" key="5">
    <source>
        <dbReference type="Google" id="ProtNLM"/>
    </source>
</evidence>
<keyword evidence="2" id="KW-0472">Membrane</keyword>
<evidence type="ECO:0000313" key="4">
    <source>
        <dbReference type="Proteomes" id="UP000271003"/>
    </source>
</evidence>
<organism evidence="3 4">
    <name type="scientific">Sutterella megalosphaeroides</name>
    <dbReference type="NCBI Taxonomy" id="2494234"/>
    <lineage>
        <taxon>Bacteria</taxon>
        <taxon>Pseudomonadati</taxon>
        <taxon>Pseudomonadota</taxon>
        <taxon>Betaproteobacteria</taxon>
        <taxon>Burkholderiales</taxon>
        <taxon>Sutterellaceae</taxon>
        <taxon>Sutterella</taxon>
    </lineage>
</organism>
<keyword evidence="2" id="KW-0812">Transmembrane</keyword>
<feature type="region of interest" description="Disordered" evidence="1">
    <location>
        <begin position="43"/>
        <end position="119"/>
    </location>
</feature>
<dbReference type="AlphaFoldDB" id="A0A2Z6I902"/>
<reference evidence="3 4" key="1">
    <citation type="journal article" date="2018" name="Int. J. Syst. Evol. Microbiol.">
        <title>Mesosutterella multiformis gen. nov., sp. nov., a member of the family Sutterellaceae and Sutterella megalosphaeroides sp. nov., isolated from human faeces.</title>
        <authorList>
            <person name="Sakamoto M."/>
            <person name="Ikeyama N."/>
            <person name="Kunihiro T."/>
            <person name="Iino T."/>
            <person name="Yuki M."/>
            <person name="Ohkuma M."/>
        </authorList>
    </citation>
    <scope>NUCLEOTIDE SEQUENCE [LARGE SCALE GENOMIC DNA]</scope>
    <source>
        <strain evidence="3 4">6FBBBH3</strain>
    </source>
</reference>
<name>A0A2Z6I902_9BURK</name>
<dbReference type="Proteomes" id="UP000271003">
    <property type="component" value="Chromosome"/>
</dbReference>
<keyword evidence="2" id="KW-1133">Transmembrane helix</keyword>
<feature type="compositionally biased region" description="Acidic residues" evidence="1">
    <location>
        <begin position="83"/>
        <end position="98"/>
    </location>
</feature>
<dbReference type="OrthoDB" id="9152881at2"/>
<proteinExistence type="predicted"/>
<evidence type="ECO:0000256" key="1">
    <source>
        <dbReference type="SAM" id="MobiDB-lite"/>
    </source>
</evidence>
<keyword evidence="4" id="KW-1185">Reference proteome</keyword>
<dbReference type="KEGG" id="sutt:SUTMEG_07800"/>
<evidence type="ECO:0000256" key="2">
    <source>
        <dbReference type="SAM" id="Phobius"/>
    </source>
</evidence>
<protein>
    <recommendedName>
        <fullName evidence="5">Cell division protein ZipA</fullName>
    </recommendedName>
</protein>
<evidence type="ECO:0000313" key="3">
    <source>
        <dbReference type="EMBL" id="BBF22889.1"/>
    </source>
</evidence>
<dbReference type="RefSeq" id="WP_120176554.1">
    <property type="nucleotide sequence ID" value="NZ_AP018786.1"/>
</dbReference>
<sequence length="395" mass="43458">MPNQTVIILILVGVALMIFLYWRSKREERSALDKTKKMRVSTQDVLTETPRIEPGLGGSDAAFESAEARDQDENEVVAAAPEEPSEEPPIYEELEREEAEEKKAKEEARAQEAARPVESELSAYPPVDPGIEWVLDISPRDGLQFSLGGVKSLELELKRLDLPLLVRIWAQSSRDGLYYDPKNLSAPARHVVAAMVLANRTAKLDPVMASNFYQVLEQSAAQNDVAVRRQLEPVQAAELSDNLKSVIEYYDRTMEVSIVPTDPNAVPFSFDTVNDAARAAGFTAASGRWEYRPDPTDHDPVITLAFGAEGGMSLCLGFDVPLSNLSRGDLKLFFTFANHFANTLHGAWTDRKGHPIDAAGAVIIEENIRSHVELMASKGVPSGSNRAKLLFARGA</sequence>